<keyword evidence="4" id="KW-0049">Antioxidant</keyword>
<comment type="function">
    <text evidence="9">Destroys radicals which are normally produced within the cells and which are toxic to biological systems.</text>
</comment>
<dbReference type="PRINTS" id="PR00068">
    <property type="entry name" value="CUZNDISMTASE"/>
</dbReference>
<keyword evidence="3 9" id="KW-0862">Zinc</keyword>
<organism evidence="12">
    <name type="scientific">Alexandrium catenella</name>
    <name type="common">Red tide dinoflagellate</name>
    <name type="synonym">Gonyaulax catenella</name>
    <dbReference type="NCBI Taxonomy" id="2925"/>
    <lineage>
        <taxon>Eukaryota</taxon>
        <taxon>Sar</taxon>
        <taxon>Alveolata</taxon>
        <taxon>Dinophyceae</taxon>
        <taxon>Gonyaulacales</taxon>
        <taxon>Pyrocystaceae</taxon>
        <taxon>Alexandrium</taxon>
    </lineage>
</organism>
<keyword evidence="7" id="KW-1015">Disulfide bond</keyword>
<proteinExistence type="inferred from homology"/>
<dbReference type="CDD" id="cd00305">
    <property type="entry name" value="Cu-Zn_Superoxide_Dismutase"/>
    <property type="match status" value="1"/>
</dbReference>
<feature type="signal peptide" evidence="10">
    <location>
        <begin position="1"/>
        <end position="22"/>
    </location>
</feature>
<dbReference type="InterPro" id="IPR001424">
    <property type="entry name" value="SOD_Cu_Zn_dom"/>
</dbReference>
<evidence type="ECO:0000256" key="6">
    <source>
        <dbReference type="ARBA" id="ARBA00023008"/>
    </source>
</evidence>
<gene>
    <name evidence="12" type="ORF">ACAT0790_LOCUS68310</name>
</gene>
<evidence type="ECO:0000256" key="9">
    <source>
        <dbReference type="RuleBase" id="RU000393"/>
    </source>
</evidence>
<evidence type="ECO:0000256" key="3">
    <source>
        <dbReference type="ARBA" id="ARBA00022833"/>
    </source>
</evidence>
<evidence type="ECO:0000256" key="4">
    <source>
        <dbReference type="ARBA" id="ARBA00022862"/>
    </source>
</evidence>
<dbReference type="InterPro" id="IPR036423">
    <property type="entry name" value="SOD-like_Cu/Zn_dom_sf"/>
</dbReference>
<evidence type="ECO:0000256" key="5">
    <source>
        <dbReference type="ARBA" id="ARBA00023002"/>
    </source>
</evidence>
<comment type="similarity">
    <text evidence="1 9">Belongs to the Cu-Zn superoxide dismutase family.</text>
</comment>
<feature type="domain" description="Superoxide dismutase copper/zinc binding" evidence="11">
    <location>
        <begin position="184"/>
        <end position="331"/>
    </location>
</feature>
<comment type="cofactor">
    <cofactor evidence="9">
        <name>Cu cation</name>
        <dbReference type="ChEBI" id="CHEBI:23378"/>
    </cofactor>
    <text evidence="9">Binds 1 copper ion per subunit.</text>
</comment>
<dbReference type="Gene3D" id="2.60.40.200">
    <property type="entry name" value="Superoxide dismutase, copper/zinc binding domain"/>
    <property type="match status" value="1"/>
</dbReference>
<dbReference type="GO" id="GO:0005507">
    <property type="term" value="F:copper ion binding"/>
    <property type="evidence" value="ECO:0007669"/>
    <property type="project" value="InterPro"/>
</dbReference>
<accession>A0A7S1WX32</accession>
<feature type="chain" id="PRO_5031411495" description="Superoxide dismutase [Cu-Zn]" evidence="10">
    <location>
        <begin position="23"/>
        <end position="334"/>
    </location>
</feature>
<keyword evidence="5 9" id="KW-0560">Oxidoreductase</keyword>
<comment type="catalytic activity">
    <reaction evidence="8 9">
        <text>2 superoxide + 2 H(+) = H2O2 + O2</text>
        <dbReference type="Rhea" id="RHEA:20696"/>
        <dbReference type="ChEBI" id="CHEBI:15378"/>
        <dbReference type="ChEBI" id="CHEBI:15379"/>
        <dbReference type="ChEBI" id="CHEBI:16240"/>
        <dbReference type="ChEBI" id="CHEBI:18421"/>
        <dbReference type="EC" id="1.15.1.1"/>
    </reaction>
</comment>
<reference evidence="12" key="1">
    <citation type="submission" date="2021-01" db="EMBL/GenBank/DDBJ databases">
        <authorList>
            <person name="Corre E."/>
            <person name="Pelletier E."/>
            <person name="Niang G."/>
            <person name="Scheremetjew M."/>
            <person name="Finn R."/>
            <person name="Kale V."/>
            <person name="Holt S."/>
            <person name="Cochrane G."/>
            <person name="Meng A."/>
            <person name="Brown T."/>
            <person name="Cohen L."/>
        </authorList>
    </citation>
    <scope>NUCLEOTIDE SEQUENCE</scope>
    <source>
        <strain evidence="12">OF101</strain>
    </source>
</reference>
<dbReference type="GO" id="GO:0009507">
    <property type="term" value="C:chloroplast"/>
    <property type="evidence" value="ECO:0007669"/>
    <property type="project" value="UniProtKB-ARBA"/>
</dbReference>
<dbReference type="PROSITE" id="PS00332">
    <property type="entry name" value="SOD_CU_ZN_2"/>
    <property type="match status" value="1"/>
</dbReference>
<evidence type="ECO:0000256" key="1">
    <source>
        <dbReference type="ARBA" id="ARBA00010457"/>
    </source>
</evidence>
<evidence type="ECO:0000313" key="12">
    <source>
        <dbReference type="EMBL" id="CAD9191535.1"/>
    </source>
</evidence>
<keyword evidence="10" id="KW-0732">Signal</keyword>
<dbReference type="PANTHER" id="PTHR10003">
    <property type="entry name" value="SUPEROXIDE DISMUTASE CU-ZN -RELATED"/>
    <property type="match status" value="1"/>
</dbReference>
<dbReference type="EMBL" id="HBGE01114504">
    <property type="protein sequence ID" value="CAD9191535.1"/>
    <property type="molecule type" value="Transcribed_RNA"/>
</dbReference>
<protein>
    <recommendedName>
        <fullName evidence="9">Superoxide dismutase [Cu-Zn]</fullName>
        <ecNumber evidence="9">1.15.1.1</ecNumber>
    </recommendedName>
</protein>
<dbReference type="EC" id="1.15.1.1" evidence="9"/>
<evidence type="ECO:0000256" key="10">
    <source>
        <dbReference type="SAM" id="SignalP"/>
    </source>
</evidence>
<dbReference type="InterPro" id="IPR018152">
    <property type="entry name" value="SOD_Cu/Zn_BS"/>
</dbReference>
<name>A0A7S1WX32_ALECA</name>
<dbReference type="SUPFAM" id="SSF49329">
    <property type="entry name" value="Cu,Zn superoxide dismutase-like"/>
    <property type="match status" value="1"/>
</dbReference>
<evidence type="ECO:0000256" key="8">
    <source>
        <dbReference type="ARBA" id="ARBA00049204"/>
    </source>
</evidence>
<comment type="cofactor">
    <cofactor evidence="9">
        <name>Zn(2+)</name>
        <dbReference type="ChEBI" id="CHEBI:29105"/>
    </cofactor>
    <text evidence="9">Binds 1 zinc ion per subunit.</text>
</comment>
<keyword evidence="6 9" id="KW-0186">Copper</keyword>
<evidence type="ECO:0000256" key="2">
    <source>
        <dbReference type="ARBA" id="ARBA00022723"/>
    </source>
</evidence>
<evidence type="ECO:0000259" key="11">
    <source>
        <dbReference type="Pfam" id="PF00080"/>
    </source>
</evidence>
<sequence length="334" mass="33689">MRSAISGVLAVTLTLAVGHSLAWLCTPVNAPNAQTPPNMVAASQEVQWEPAGGARTTGVGSLVAISVCAALATVGAFRSRASARPAQSARIVAMEAGGKPARCPKTGGPVCFCQCSAPQGATGTSATSPVGTSARSASVVARGAVFPGTNVEVDATGVSFPIKAKCELAEAGKSCDGSETATGVTGVVTFTQTDAENCTIEYEIKGLAPGKHGFHVHEKADFSNGCASAGPHYNPFGKWHGGPDDEERHVGDLGNVVAGEDGVAKGSVTDKLIKIYGEYTVIGRSMMIHAAEDDLGRGDPVGWPEVAPPAAPAQHTKTTGNAGARIGCGVIVAA</sequence>
<evidence type="ECO:0000256" key="7">
    <source>
        <dbReference type="ARBA" id="ARBA00023157"/>
    </source>
</evidence>
<dbReference type="GO" id="GO:0004784">
    <property type="term" value="F:superoxide dismutase activity"/>
    <property type="evidence" value="ECO:0007669"/>
    <property type="project" value="UniProtKB-EC"/>
</dbReference>
<dbReference type="FunFam" id="2.60.40.200:FF:000003">
    <property type="entry name" value="Superoxide dismutase [Cu-Zn], chloroplastic"/>
    <property type="match status" value="1"/>
</dbReference>
<dbReference type="InterPro" id="IPR024134">
    <property type="entry name" value="SOD_Cu/Zn_/chaperone"/>
</dbReference>
<dbReference type="Pfam" id="PF00080">
    <property type="entry name" value="Sod_Cu"/>
    <property type="match status" value="1"/>
</dbReference>
<keyword evidence="2 9" id="KW-0479">Metal-binding</keyword>
<dbReference type="AlphaFoldDB" id="A0A7S1WX32"/>